<dbReference type="InterPro" id="IPR012338">
    <property type="entry name" value="Beta-lactam/transpept-like"/>
</dbReference>
<proteinExistence type="predicted"/>
<reference evidence="2" key="1">
    <citation type="submission" date="2023-05" db="EMBL/GenBank/DDBJ databases">
        <title>Comparative genomics of Bacillaceae isolates and their secondary metabolite potential.</title>
        <authorList>
            <person name="Song L."/>
            <person name="Nielsen L.J."/>
            <person name="Mohite O."/>
            <person name="Xu X."/>
            <person name="Weber T."/>
            <person name="Kovacs A.T."/>
        </authorList>
    </citation>
    <scope>NUCLEOTIDE SEQUENCE</scope>
    <source>
        <strain evidence="2">LY1</strain>
    </source>
</reference>
<dbReference type="InterPro" id="IPR001466">
    <property type="entry name" value="Beta-lactam-related"/>
</dbReference>
<dbReference type="Gene3D" id="3.40.710.10">
    <property type="entry name" value="DD-peptidase/beta-lactamase superfamily"/>
    <property type="match status" value="1"/>
</dbReference>
<gene>
    <name evidence="2" type="ORF">QNH24_01070</name>
</gene>
<organism evidence="2 3">
    <name type="scientific">Lysinibacillus pakistanensis</name>
    <dbReference type="NCBI Taxonomy" id="759811"/>
    <lineage>
        <taxon>Bacteria</taxon>
        <taxon>Bacillati</taxon>
        <taxon>Bacillota</taxon>
        <taxon>Bacilli</taxon>
        <taxon>Bacillales</taxon>
        <taxon>Bacillaceae</taxon>
        <taxon>Lysinibacillus</taxon>
    </lineage>
</organism>
<name>A0AAX3WW90_9BACI</name>
<keyword evidence="2" id="KW-0378">Hydrolase</keyword>
<sequence>MNNAINQSTLDELVAQAVKKKNIVSVVLCVEKGDNSFSQVSSAGNMEDDHPYFLASVTKLYITASILKLRAENKLNLDDKISKYLSKDVVSRIHVLKEIDYSNDITIKHLMSNTSGIPDYFTSEIFLELVNGKDQSWPFDKTIHSVKQMKPKFKPGQKGKAHYSDTNYQILGEIIKTITRKSIQEVFKEFIFDELNLKHTYVYEDSNDSKPLPLNYKSKQLHIPQYMSSIPAEGGIISTAKESMIFVRAFFNGKLFPKSDFNELLNSFNFLFVPGQFYYGIGIAKQPISLFSFKDGLIGHWGQSGAFAFYLPKKDLYFTGTVNQIVGHNVAAQLITKVIKHF</sequence>
<dbReference type="AlphaFoldDB" id="A0AAX3WW90"/>
<feature type="domain" description="Beta-lactamase-related" evidence="1">
    <location>
        <begin position="10"/>
        <end position="324"/>
    </location>
</feature>
<evidence type="ECO:0000313" key="2">
    <source>
        <dbReference type="EMBL" id="WHY51864.1"/>
    </source>
</evidence>
<dbReference type="RefSeq" id="WP_283870360.1">
    <property type="nucleotide sequence ID" value="NZ_CP126101.1"/>
</dbReference>
<evidence type="ECO:0000313" key="3">
    <source>
        <dbReference type="Proteomes" id="UP001178322"/>
    </source>
</evidence>
<protein>
    <submittedName>
        <fullName evidence="2">Serine hydrolase domain-containing protein</fullName>
        <ecNumber evidence="2">3.1.1.103</ecNumber>
    </submittedName>
</protein>
<dbReference type="Proteomes" id="UP001178322">
    <property type="component" value="Chromosome"/>
</dbReference>
<dbReference type="SUPFAM" id="SSF56601">
    <property type="entry name" value="beta-lactamase/transpeptidase-like"/>
    <property type="match status" value="1"/>
</dbReference>
<dbReference type="Pfam" id="PF00144">
    <property type="entry name" value="Beta-lactamase"/>
    <property type="match status" value="1"/>
</dbReference>
<dbReference type="PANTHER" id="PTHR46825">
    <property type="entry name" value="D-ALANYL-D-ALANINE-CARBOXYPEPTIDASE/ENDOPEPTIDASE AMPH"/>
    <property type="match status" value="1"/>
</dbReference>
<dbReference type="PANTHER" id="PTHR46825:SF9">
    <property type="entry name" value="BETA-LACTAMASE-RELATED DOMAIN-CONTAINING PROTEIN"/>
    <property type="match status" value="1"/>
</dbReference>
<dbReference type="EMBL" id="CP126101">
    <property type="protein sequence ID" value="WHY51864.1"/>
    <property type="molecule type" value="Genomic_DNA"/>
</dbReference>
<dbReference type="EC" id="3.1.1.103" evidence="2"/>
<evidence type="ECO:0000259" key="1">
    <source>
        <dbReference type="Pfam" id="PF00144"/>
    </source>
</evidence>
<accession>A0AAX3WW90</accession>
<dbReference type="GO" id="GO:0016787">
    <property type="term" value="F:hydrolase activity"/>
    <property type="evidence" value="ECO:0007669"/>
    <property type="project" value="UniProtKB-KW"/>
</dbReference>
<dbReference type="InterPro" id="IPR050491">
    <property type="entry name" value="AmpC-like"/>
</dbReference>